<dbReference type="AlphaFoldDB" id="A0A0F9I324"/>
<feature type="non-terminal residue" evidence="1">
    <location>
        <position position="23"/>
    </location>
</feature>
<accession>A0A0F9I324</accession>
<gene>
    <name evidence="1" type="ORF">LCGC14_1710140</name>
</gene>
<organism evidence="1">
    <name type="scientific">marine sediment metagenome</name>
    <dbReference type="NCBI Taxonomy" id="412755"/>
    <lineage>
        <taxon>unclassified sequences</taxon>
        <taxon>metagenomes</taxon>
        <taxon>ecological metagenomes</taxon>
    </lineage>
</organism>
<comment type="caution">
    <text evidence="1">The sequence shown here is derived from an EMBL/GenBank/DDBJ whole genome shotgun (WGS) entry which is preliminary data.</text>
</comment>
<proteinExistence type="predicted"/>
<reference evidence="1" key="1">
    <citation type="journal article" date="2015" name="Nature">
        <title>Complex archaea that bridge the gap between prokaryotes and eukaryotes.</title>
        <authorList>
            <person name="Spang A."/>
            <person name="Saw J.H."/>
            <person name="Jorgensen S.L."/>
            <person name="Zaremba-Niedzwiedzka K."/>
            <person name="Martijn J."/>
            <person name="Lind A.E."/>
            <person name="van Eijk R."/>
            <person name="Schleper C."/>
            <person name="Guy L."/>
            <person name="Ettema T.J."/>
        </authorList>
    </citation>
    <scope>NUCLEOTIDE SEQUENCE</scope>
</reference>
<dbReference type="EMBL" id="LAZR01015239">
    <property type="protein sequence ID" value="KKM14044.1"/>
    <property type="molecule type" value="Genomic_DNA"/>
</dbReference>
<sequence length="23" mass="2745">MKLDLIMLPEKIYMIKRIVLGIL</sequence>
<protein>
    <submittedName>
        <fullName evidence="1">Uncharacterized protein</fullName>
    </submittedName>
</protein>
<name>A0A0F9I324_9ZZZZ</name>
<evidence type="ECO:0000313" key="1">
    <source>
        <dbReference type="EMBL" id="KKM14044.1"/>
    </source>
</evidence>